<keyword evidence="1" id="KW-0328">Glycosyltransferase</keyword>
<gene>
    <name evidence="6" type="primary">waaF</name>
    <name evidence="6" type="ORF">CSA56_07235</name>
</gene>
<dbReference type="EC" id="2.4.99.24" evidence="4"/>
<dbReference type="InterPro" id="IPR051199">
    <property type="entry name" value="LPS_LOS_Heptosyltrfase"/>
</dbReference>
<dbReference type="PANTHER" id="PTHR30160:SF7">
    <property type="entry name" value="ADP-HEPTOSE--LPS HEPTOSYLTRANSFERASE 2"/>
    <property type="match status" value="1"/>
</dbReference>
<reference evidence="6 7" key="1">
    <citation type="submission" date="2017-10" db="EMBL/GenBank/DDBJ databases">
        <title>Novel microbial diversity and functional potential in the marine mammal oral microbiome.</title>
        <authorList>
            <person name="Dudek N.K."/>
            <person name="Sun C.L."/>
            <person name="Burstein D."/>
            <person name="Kantor R.S."/>
            <person name="Aliaga Goltsman D.S."/>
            <person name="Bik E.M."/>
            <person name="Thomas B.C."/>
            <person name="Banfield J.F."/>
            <person name="Relman D.A."/>
        </authorList>
    </citation>
    <scope>NUCLEOTIDE SEQUENCE [LARGE SCALE GENOMIC DNA]</scope>
    <source>
        <strain evidence="6">DOLJORAL78_47_16</strain>
    </source>
</reference>
<comment type="similarity">
    <text evidence="3">Belongs to the glycosyltransferase 9 family.</text>
</comment>
<evidence type="ECO:0000256" key="1">
    <source>
        <dbReference type="ARBA" id="ARBA00022676"/>
    </source>
</evidence>
<dbReference type="Pfam" id="PF01075">
    <property type="entry name" value="Glyco_transf_9"/>
    <property type="match status" value="1"/>
</dbReference>
<protein>
    <recommendedName>
        <fullName evidence="4">lipopolysaccharide heptosyltransferase II</fullName>
        <ecNumber evidence="4">2.4.99.24</ecNumber>
    </recommendedName>
</protein>
<organism evidence="6 7">
    <name type="scientific">candidate division KSB3 bacterium</name>
    <dbReference type="NCBI Taxonomy" id="2044937"/>
    <lineage>
        <taxon>Bacteria</taxon>
        <taxon>candidate division KSB3</taxon>
    </lineage>
</organism>
<sequence length="322" mass="35683">MSLPFFDMLGQYFPHSTIDIIAKETITAVFENHPAIRTIYHFSKSHVRGFWSLFQYGRGLKDRRYDLFITLAPSFSSALIGYGTDSPIRVGYSGDGRSLLLTHTLPAPQNVHRVQAYCDLLGVLNSQPGNQVKIPDVVFPFSEKEQGTSGFSKQAHTQYIVFNVNSEAQSRRLPLKTWIELADRLLADTSQKRKIFFIGTTAEQARVQQVMQHIHDLDALYDFSGKTSLGELALILRDSDVVVSNDSGPMHLANAVGTPVVTFFGAGNTAETAPFNAGQAVVLNKHVACSPCVKNVCRFPIVRCLEQITVDEIYGSILQLLS</sequence>
<dbReference type="InterPro" id="IPR002201">
    <property type="entry name" value="Glyco_trans_9"/>
</dbReference>
<evidence type="ECO:0000313" key="7">
    <source>
        <dbReference type="Proteomes" id="UP000230821"/>
    </source>
</evidence>
<dbReference type="GO" id="GO:0008713">
    <property type="term" value="F:ADP-heptose-lipopolysaccharide heptosyltransferase activity"/>
    <property type="evidence" value="ECO:0007669"/>
    <property type="project" value="UniProtKB-EC"/>
</dbReference>
<name>A0A2G6KGW2_9BACT</name>
<dbReference type="NCBIfam" id="TIGR02195">
    <property type="entry name" value="heptsyl_trn_II"/>
    <property type="match status" value="1"/>
</dbReference>
<accession>A0A2G6KGW2</accession>
<dbReference type="GO" id="GO:0005829">
    <property type="term" value="C:cytosol"/>
    <property type="evidence" value="ECO:0007669"/>
    <property type="project" value="TreeGrafter"/>
</dbReference>
<dbReference type="CDD" id="cd03789">
    <property type="entry name" value="GT9_LPS_heptosyltransferase"/>
    <property type="match status" value="1"/>
</dbReference>
<evidence type="ECO:0000256" key="2">
    <source>
        <dbReference type="ARBA" id="ARBA00022679"/>
    </source>
</evidence>
<keyword evidence="2 6" id="KW-0808">Transferase</keyword>
<dbReference type="SUPFAM" id="SSF53756">
    <property type="entry name" value="UDP-Glycosyltransferase/glycogen phosphorylase"/>
    <property type="match status" value="1"/>
</dbReference>
<dbReference type="AlphaFoldDB" id="A0A2G6KGW2"/>
<dbReference type="GO" id="GO:0009244">
    <property type="term" value="P:lipopolysaccharide core region biosynthetic process"/>
    <property type="evidence" value="ECO:0007669"/>
    <property type="project" value="TreeGrafter"/>
</dbReference>
<dbReference type="InterPro" id="IPR011910">
    <property type="entry name" value="RfaF"/>
</dbReference>
<evidence type="ECO:0000313" key="6">
    <source>
        <dbReference type="EMBL" id="PIE34630.1"/>
    </source>
</evidence>
<dbReference type="Gene3D" id="3.40.50.2000">
    <property type="entry name" value="Glycogen Phosphorylase B"/>
    <property type="match status" value="2"/>
</dbReference>
<dbReference type="EMBL" id="PDSK01000081">
    <property type="protein sequence ID" value="PIE34630.1"/>
    <property type="molecule type" value="Genomic_DNA"/>
</dbReference>
<dbReference type="PANTHER" id="PTHR30160">
    <property type="entry name" value="TETRAACYLDISACCHARIDE 4'-KINASE-RELATED"/>
    <property type="match status" value="1"/>
</dbReference>
<evidence type="ECO:0000256" key="5">
    <source>
        <dbReference type="ARBA" id="ARBA00047503"/>
    </source>
</evidence>
<proteinExistence type="inferred from homology"/>
<evidence type="ECO:0000256" key="3">
    <source>
        <dbReference type="ARBA" id="ARBA00043995"/>
    </source>
</evidence>
<comment type="catalytic activity">
    <reaction evidence="5">
        <text>an L-alpha-D-Hep-(1-&gt;5)-[alpha-Kdo-(2-&gt;4)]-alpha-Kdo-(2-&gt;6)-lipid A + ADP-L-glycero-beta-D-manno-heptose = an L-alpha-D-Hep-(1-&gt;3)-L-alpha-D-Hep-(1-&gt;5)-[alpha-Kdo-(2-&gt;4)]-alpha-Kdo-(2-&gt;6)-lipid A + ADP + H(+)</text>
        <dbReference type="Rhea" id="RHEA:74071"/>
        <dbReference type="ChEBI" id="CHEBI:15378"/>
        <dbReference type="ChEBI" id="CHEBI:61506"/>
        <dbReference type="ChEBI" id="CHEBI:193068"/>
        <dbReference type="ChEBI" id="CHEBI:193069"/>
        <dbReference type="ChEBI" id="CHEBI:456216"/>
        <dbReference type="EC" id="2.4.99.24"/>
    </reaction>
</comment>
<comment type="caution">
    <text evidence="6">The sequence shown here is derived from an EMBL/GenBank/DDBJ whole genome shotgun (WGS) entry which is preliminary data.</text>
</comment>
<evidence type="ECO:0000256" key="4">
    <source>
        <dbReference type="ARBA" id="ARBA00044042"/>
    </source>
</evidence>
<dbReference type="Proteomes" id="UP000230821">
    <property type="component" value="Unassembled WGS sequence"/>
</dbReference>